<keyword evidence="4 5" id="KW-0574">Periplasm</keyword>
<evidence type="ECO:0000256" key="5">
    <source>
        <dbReference type="HAMAP-Rule" id="MF_00671"/>
    </source>
</evidence>
<sequence length="475" mass="52265">MVGSDRQFRPERNVLTGFPVANHCKDKEVPEDMKIGIINTKIRTVFSAFACMIAASLVCTMPARAVVEININKGVIEPLPIAITDFLSADQLGPNITSVIAADLERSGLFAPIDKGAFIEKISNPDAAPRFEDWKVINAQALVTGRITKQPDGRLKAEFRLWDTFGGQQMIGQQFFTTPDNWRRVAHIIADAIYERLTGEKGYFDTRVVFVDESGPAQKRVKRLAIMDQDGANVRYISDGRAISLTPRFSPNRQEVTYMSYEGGTPKVYLLQLETGQRELVGNFPGMTIAPRFSPDGQKVVMSLLQDDGSANIYTMDLRNRSTTRLTNSQAIDTGASYSPDGSQIVFTSDRGGRPQLYVMGADGSNPRRISMGDGSYSTPVWSPRGDLIAFTKQSQGQFSIGVMKTDGSGERLLTSGFHNEGPTWAPNGRVLMFFRKAAGAGGPKLFTIDLTGRNERQIQTPNFASDPAWSPLLE</sequence>
<dbReference type="GO" id="GO:0017038">
    <property type="term" value="P:protein import"/>
    <property type="evidence" value="ECO:0007669"/>
    <property type="project" value="InterPro"/>
</dbReference>
<accession>C4WHV2</accession>
<evidence type="ECO:0000256" key="2">
    <source>
        <dbReference type="ARBA" id="ARBA00009820"/>
    </source>
</evidence>
<dbReference type="PANTHER" id="PTHR36842:SF1">
    <property type="entry name" value="PROTEIN TOLB"/>
    <property type="match status" value="1"/>
</dbReference>
<keyword evidence="6" id="KW-0812">Transmembrane</keyword>
<dbReference type="Proteomes" id="UP000004386">
    <property type="component" value="Unassembled WGS sequence"/>
</dbReference>
<dbReference type="GO" id="GO:0042597">
    <property type="term" value="C:periplasmic space"/>
    <property type="evidence" value="ECO:0007669"/>
    <property type="project" value="UniProtKB-SubCell"/>
</dbReference>
<keyword evidence="6" id="KW-1133">Transmembrane helix</keyword>
<dbReference type="GO" id="GO:0051301">
    <property type="term" value="P:cell division"/>
    <property type="evidence" value="ECO:0007669"/>
    <property type="project" value="UniProtKB-UniRule"/>
</dbReference>
<comment type="subcellular location">
    <subcellularLocation>
        <location evidence="1 5">Periplasm</location>
    </subcellularLocation>
</comment>
<dbReference type="Gene3D" id="2.120.10.30">
    <property type="entry name" value="TolB, C-terminal domain"/>
    <property type="match status" value="1"/>
</dbReference>
<reference evidence="8 9" key="1">
    <citation type="submission" date="2009-05" db="EMBL/GenBank/DDBJ databases">
        <authorList>
            <person name="Setubal J.C."/>
            <person name="Boyle S."/>
            <person name="Crasta O.R."/>
            <person name="Gillespie J.J."/>
            <person name="Kenyon R.W."/>
            <person name="Lu J."/>
            <person name="Mane S."/>
            <person name="Nagrani S."/>
            <person name="Shallom J.M."/>
            <person name="Shallom S."/>
            <person name="Shukla M."/>
            <person name="Snyder E.E."/>
            <person name="Sobral B.W."/>
            <person name="Wattam A.R."/>
            <person name="Will R."/>
            <person name="Williams K."/>
            <person name="Yoo H."/>
            <person name="Munk C."/>
            <person name="Tapia R."/>
            <person name="Green L."/>
            <person name="Rogers Y."/>
            <person name="Detter J.C."/>
            <person name="Bruce D."/>
            <person name="Brettin T.S."/>
            <person name="Tsolis R."/>
        </authorList>
    </citation>
    <scope>NUCLEOTIDE SEQUENCE [LARGE SCALE GENOMIC DNA]</scope>
    <source>
        <strain evidence="8 9">LMG 3301</strain>
    </source>
</reference>
<feature type="domain" description="TolB N-terminal" evidence="7">
    <location>
        <begin position="68"/>
        <end position="170"/>
    </location>
</feature>
<comment type="similarity">
    <text evidence="2 5">Belongs to the TolB family.</text>
</comment>
<dbReference type="SUPFAM" id="SSF69304">
    <property type="entry name" value="Tricorn protease N-terminal domain"/>
    <property type="match status" value="1"/>
</dbReference>
<evidence type="ECO:0000313" key="9">
    <source>
        <dbReference type="Proteomes" id="UP000004386"/>
    </source>
</evidence>
<dbReference type="HAMAP" id="MF_00671">
    <property type="entry name" value="TolB"/>
    <property type="match status" value="1"/>
</dbReference>
<name>C4WHV2_9HYPH</name>
<keyword evidence="6" id="KW-0472">Membrane</keyword>
<keyword evidence="5" id="KW-0132">Cell division</keyword>
<proteinExistence type="inferred from homology"/>
<dbReference type="InterPro" id="IPR011042">
    <property type="entry name" value="6-blade_b-propeller_TolB-like"/>
</dbReference>
<organism evidence="8 9">
    <name type="scientific">Brucella intermedia LMG 3301</name>
    <dbReference type="NCBI Taxonomy" id="641118"/>
    <lineage>
        <taxon>Bacteria</taxon>
        <taxon>Pseudomonadati</taxon>
        <taxon>Pseudomonadota</taxon>
        <taxon>Alphaproteobacteria</taxon>
        <taxon>Hyphomicrobiales</taxon>
        <taxon>Brucellaceae</taxon>
        <taxon>Brucella/Ochrobactrum group</taxon>
        <taxon>Brucella</taxon>
    </lineage>
</organism>
<dbReference type="Pfam" id="PF04052">
    <property type="entry name" value="TolB_N"/>
    <property type="match status" value="1"/>
</dbReference>
<dbReference type="HOGENOM" id="CLU_047123_0_0_5"/>
<protein>
    <recommendedName>
        <fullName evidence="5">Tol-Pal system protein TolB</fullName>
    </recommendedName>
</protein>
<dbReference type="AlphaFoldDB" id="C4WHV2"/>
<keyword evidence="3 5" id="KW-0732">Signal</keyword>
<gene>
    <name evidence="5 8" type="primary">tolB</name>
    <name evidence="8" type="ORF">OINT_1002069</name>
</gene>
<evidence type="ECO:0000313" key="8">
    <source>
        <dbReference type="EMBL" id="EEQ96618.1"/>
    </source>
</evidence>
<dbReference type="InterPro" id="IPR014167">
    <property type="entry name" value="Tol-Pal_TolB"/>
</dbReference>
<evidence type="ECO:0000256" key="6">
    <source>
        <dbReference type="SAM" id="Phobius"/>
    </source>
</evidence>
<dbReference type="SUPFAM" id="SSF52964">
    <property type="entry name" value="TolB, N-terminal domain"/>
    <property type="match status" value="1"/>
</dbReference>
<keyword evidence="5" id="KW-0131">Cell cycle</keyword>
<dbReference type="NCBIfam" id="TIGR02800">
    <property type="entry name" value="propeller_TolB"/>
    <property type="match status" value="1"/>
</dbReference>
<dbReference type="Pfam" id="PF07676">
    <property type="entry name" value="PD40"/>
    <property type="match status" value="3"/>
</dbReference>
<evidence type="ECO:0000259" key="7">
    <source>
        <dbReference type="Pfam" id="PF04052"/>
    </source>
</evidence>
<feature type="transmembrane region" description="Helical" evidence="6">
    <location>
        <begin position="44"/>
        <end position="63"/>
    </location>
</feature>
<dbReference type="InterPro" id="IPR007195">
    <property type="entry name" value="TolB_N"/>
</dbReference>
<evidence type="ECO:0000256" key="4">
    <source>
        <dbReference type="ARBA" id="ARBA00022764"/>
    </source>
</evidence>
<dbReference type="EMBL" id="ACQA01000001">
    <property type="protein sequence ID" value="EEQ96618.1"/>
    <property type="molecule type" value="Genomic_DNA"/>
</dbReference>
<comment type="subunit">
    <text evidence="5">The Tol-Pal system is composed of five core proteins: the inner membrane proteins TolA, TolQ and TolR, the periplasmic protein TolB and the outer membrane protein Pal. They form a network linking the inner and outer membranes and the peptidoglycan layer.</text>
</comment>
<evidence type="ECO:0000256" key="1">
    <source>
        <dbReference type="ARBA" id="ARBA00004418"/>
    </source>
</evidence>
<dbReference type="Gene3D" id="3.40.50.10070">
    <property type="entry name" value="TolB, N-terminal domain"/>
    <property type="match status" value="1"/>
</dbReference>
<dbReference type="PANTHER" id="PTHR36842">
    <property type="entry name" value="PROTEIN TOLB HOMOLOG"/>
    <property type="match status" value="1"/>
</dbReference>
<dbReference type="InterPro" id="IPR011659">
    <property type="entry name" value="WD40"/>
</dbReference>
<evidence type="ECO:0000256" key="3">
    <source>
        <dbReference type="ARBA" id="ARBA00022729"/>
    </source>
</evidence>
<comment type="caution">
    <text evidence="8">The sequence shown here is derived from an EMBL/GenBank/DDBJ whole genome shotgun (WGS) entry which is preliminary data.</text>
</comment>
<comment type="function">
    <text evidence="5">Part of the Tol-Pal system, which plays a role in outer membrane invagination during cell division and is important for maintaining outer membrane integrity.</text>
</comment>